<protein>
    <submittedName>
        <fullName evidence="1">Uncharacterized protein</fullName>
    </submittedName>
</protein>
<evidence type="ECO:0000313" key="1">
    <source>
        <dbReference type="EMBL" id="KAB1650402.1"/>
    </source>
</evidence>
<proteinExistence type="predicted"/>
<dbReference type="AlphaFoldDB" id="A0A6H9WHI8"/>
<dbReference type="OrthoDB" id="4240704at2"/>
<gene>
    <name evidence="1" type="ORF">F8O04_09590</name>
</gene>
<keyword evidence="2" id="KW-1185">Reference proteome</keyword>
<organism evidence="1 2">
    <name type="scientific">Pseudoclavibacter endophyticus</name>
    <dbReference type="NCBI Taxonomy" id="1778590"/>
    <lineage>
        <taxon>Bacteria</taxon>
        <taxon>Bacillati</taxon>
        <taxon>Actinomycetota</taxon>
        <taxon>Actinomycetes</taxon>
        <taxon>Micrococcales</taxon>
        <taxon>Microbacteriaceae</taxon>
        <taxon>Pseudoclavibacter</taxon>
    </lineage>
</organism>
<evidence type="ECO:0000313" key="2">
    <source>
        <dbReference type="Proteomes" id="UP000431744"/>
    </source>
</evidence>
<sequence>MTCDPVFATYSASNSAVPTARINALGGFFWARNDIVHQLDYVDPRSTSAARHSQSPADVVAECDLVLAVVADLISAAARVMRSK</sequence>
<comment type="caution">
    <text evidence="1">The sequence shown here is derived from an EMBL/GenBank/DDBJ whole genome shotgun (WGS) entry which is preliminary data.</text>
</comment>
<name>A0A6H9WHI8_9MICO</name>
<dbReference type="Proteomes" id="UP000431744">
    <property type="component" value="Unassembled WGS sequence"/>
</dbReference>
<dbReference type="RefSeq" id="WP_158028988.1">
    <property type="nucleotide sequence ID" value="NZ_BMHG01000001.1"/>
</dbReference>
<dbReference type="EMBL" id="WBJY01000001">
    <property type="protein sequence ID" value="KAB1650402.1"/>
    <property type="molecule type" value="Genomic_DNA"/>
</dbReference>
<reference evidence="1 2" key="1">
    <citation type="submission" date="2019-09" db="EMBL/GenBank/DDBJ databases">
        <title>Phylogeny of genus Pseudoclavibacter and closely related genus.</title>
        <authorList>
            <person name="Li Y."/>
        </authorList>
    </citation>
    <scope>NUCLEOTIDE SEQUENCE [LARGE SCALE GENOMIC DNA]</scope>
    <source>
        <strain evidence="1 2">EGI 60007</strain>
    </source>
</reference>
<accession>A0A6H9WHI8</accession>